<feature type="domain" description="HTH cro/C1-type" evidence="2">
    <location>
        <begin position="28"/>
        <end position="82"/>
    </location>
</feature>
<dbReference type="Gene3D" id="1.10.260.40">
    <property type="entry name" value="lambda repressor-like DNA-binding domains"/>
    <property type="match status" value="1"/>
</dbReference>
<comment type="caution">
    <text evidence="3">The sequence shown here is derived from an EMBL/GenBank/DDBJ whole genome shotgun (WGS) entry which is preliminary data.</text>
</comment>
<dbReference type="CDD" id="cd00093">
    <property type="entry name" value="HTH_XRE"/>
    <property type="match status" value="1"/>
</dbReference>
<dbReference type="SMART" id="SM00530">
    <property type="entry name" value="HTH_XRE"/>
    <property type="match status" value="1"/>
</dbReference>
<proteinExistence type="predicted"/>
<dbReference type="SUPFAM" id="SSF51182">
    <property type="entry name" value="RmlC-like cupins"/>
    <property type="match status" value="1"/>
</dbReference>
<dbReference type="InterPro" id="IPR014710">
    <property type="entry name" value="RmlC-like_jellyroll"/>
</dbReference>
<gene>
    <name evidence="3" type="ORF">GCM10011583_61980</name>
</gene>
<reference evidence="4" key="1">
    <citation type="journal article" date="2019" name="Int. J. Syst. Evol. Microbiol.">
        <title>The Global Catalogue of Microorganisms (GCM) 10K type strain sequencing project: providing services to taxonomists for standard genome sequencing and annotation.</title>
        <authorList>
            <consortium name="The Broad Institute Genomics Platform"/>
            <consortium name="The Broad Institute Genome Sequencing Center for Infectious Disease"/>
            <person name="Wu L."/>
            <person name="Ma J."/>
        </authorList>
    </citation>
    <scope>NUCLEOTIDE SEQUENCE [LARGE SCALE GENOMIC DNA]</scope>
    <source>
        <strain evidence="4">CGMCC 4.7275</strain>
    </source>
</reference>
<dbReference type="PANTHER" id="PTHR46797:SF1">
    <property type="entry name" value="METHYLPHOSPHONATE SYNTHASE"/>
    <property type="match status" value="1"/>
</dbReference>
<dbReference type="InterPro" id="IPR050807">
    <property type="entry name" value="TransReg_Diox_bact_type"/>
</dbReference>
<evidence type="ECO:0000313" key="3">
    <source>
        <dbReference type="EMBL" id="GGK21568.1"/>
    </source>
</evidence>
<dbReference type="InterPro" id="IPR001387">
    <property type="entry name" value="Cro/C1-type_HTH"/>
</dbReference>
<dbReference type="SUPFAM" id="SSF47413">
    <property type="entry name" value="lambda repressor-like DNA-binding domains"/>
    <property type="match status" value="1"/>
</dbReference>
<dbReference type="Gene3D" id="2.60.120.10">
    <property type="entry name" value="Jelly Rolls"/>
    <property type="match status" value="1"/>
</dbReference>
<dbReference type="PANTHER" id="PTHR46797">
    <property type="entry name" value="HTH-TYPE TRANSCRIPTIONAL REGULATOR"/>
    <property type="match status" value="1"/>
</dbReference>
<dbReference type="CDD" id="cd02209">
    <property type="entry name" value="cupin_XRE_C"/>
    <property type="match status" value="1"/>
</dbReference>
<evidence type="ECO:0000256" key="1">
    <source>
        <dbReference type="ARBA" id="ARBA00023125"/>
    </source>
</evidence>
<dbReference type="PROSITE" id="PS50943">
    <property type="entry name" value="HTH_CROC1"/>
    <property type="match status" value="1"/>
</dbReference>
<dbReference type="EMBL" id="BMMV01000026">
    <property type="protein sequence ID" value="GGK21568.1"/>
    <property type="molecule type" value="Genomic_DNA"/>
</dbReference>
<keyword evidence="4" id="KW-1185">Reference proteome</keyword>
<dbReference type="Pfam" id="PF13560">
    <property type="entry name" value="HTH_31"/>
    <property type="match status" value="1"/>
</dbReference>
<sequence>MEGKEPGSGPGPGTSVDAISSERLGLRLRELRLRSGKSLRALARELGISASAVSQIELGAMRPSVSRLIAYVSAVDAPLAAVFDMDEPEAPVEERGFAIRRSWEVDPILLDGGVTFRRLSPAPTPDVEFFESVYPPGAISNAHGQFLKHDGYEVGTVTQGELTIEFGADTDTEIVTLAAGDSITYPCRRPHIIGNRSESVMAVATWLIVHR</sequence>
<keyword evidence="1" id="KW-0238">DNA-binding</keyword>
<protein>
    <recommendedName>
        <fullName evidence="2">HTH cro/C1-type domain-containing protein</fullName>
    </recommendedName>
</protein>
<name>A0ABQ2ERR9_9ACTN</name>
<organism evidence="3 4">
    <name type="scientific">Streptomyces camponoticapitis</name>
    <dbReference type="NCBI Taxonomy" id="1616125"/>
    <lineage>
        <taxon>Bacteria</taxon>
        <taxon>Bacillati</taxon>
        <taxon>Actinomycetota</taxon>
        <taxon>Actinomycetes</taxon>
        <taxon>Kitasatosporales</taxon>
        <taxon>Streptomycetaceae</taxon>
        <taxon>Streptomyces</taxon>
    </lineage>
</organism>
<dbReference type="InterPro" id="IPR010982">
    <property type="entry name" value="Lambda_DNA-bd_dom_sf"/>
</dbReference>
<dbReference type="Proteomes" id="UP000660265">
    <property type="component" value="Unassembled WGS sequence"/>
</dbReference>
<dbReference type="Pfam" id="PF07883">
    <property type="entry name" value="Cupin_2"/>
    <property type="match status" value="1"/>
</dbReference>
<evidence type="ECO:0000259" key="2">
    <source>
        <dbReference type="PROSITE" id="PS50943"/>
    </source>
</evidence>
<evidence type="ECO:0000313" key="4">
    <source>
        <dbReference type="Proteomes" id="UP000660265"/>
    </source>
</evidence>
<dbReference type="InterPro" id="IPR013096">
    <property type="entry name" value="Cupin_2"/>
</dbReference>
<accession>A0ABQ2ERR9</accession>
<dbReference type="InterPro" id="IPR011051">
    <property type="entry name" value="RmlC_Cupin_sf"/>
</dbReference>